<organism evidence="2 3">
    <name type="scientific">Leifsonia tongyongensis</name>
    <dbReference type="NCBI Taxonomy" id="1268043"/>
    <lineage>
        <taxon>Bacteria</taxon>
        <taxon>Bacillati</taxon>
        <taxon>Actinomycetota</taxon>
        <taxon>Actinomycetes</taxon>
        <taxon>Micrococcales</taxon>
        <taxon>Microbacteriaceae</taxon>
        <taxon>Leifsonia</taxon>
    </lineage>
</organism>
<dbReference type="EMBL" id="JAAGWY010000002">
    <property type="protein sequence ID" value="NEN06742.1"/>
    <property type="molecule type" value="Genomic_DNA"/>
</dbReference>
<gene>
    <name evidence="2" type="ORF">G3T36_12785</name>
</gene>
<accession>A0A6L9XZ83</accession>
<comment type="caution">
    <text evidence="2">The sequence shown here is derived from an EMBL/GenBank/DDBJ whole genome shotgun (WGS) entry which is preliminary data.</text>
</comment>
<dbReference type="RefSeq" id="WP_163290123.1">
    <property type="nucleotide sequence ID" value="NZ_JAAGWY010000002.1"/>
</dbReference>
<feature type="transmembrane region" description="Helical" evidence="1">
    <location>
        <begin position="79"/>
        <end position="99"/>
    </location>
</feature>
<protein>
    <submittedName>
        <fullName evidence="2">Uncharacterized protein</fullName>
    </submittedName>
</protein>
<evidence type="ECO:0000313" key="2">
    <source>
        <dbReference type="EMBL" id="NEN06742.1"/>
    </source>
</evidence>
<feature type="transmembrane region" description="Helical" evidence="1">
    <location>
        <begin position="18"/>
        <end position="39"/>
    </location>
</feature>
<dbReference type="AlphaFoldDB" id="A0A6L9XZ83"/>
<sequence length="105" mass="11044">MNDALRDEAKAVRRWSPLAVLLVACGALAAIAGVTWTLASNASAGNVVFRASSIPTLPVHSYVQYTQHFIAPDSTGIQFGPLVAVLGLIVFLVGITVAVTKRRIA</sequence>
<keyword evidence="1" id="KW-1133">Transmembrane helix</keyword>
<keyword evidence="1" id="KW-0812">Transmembrane</keyword>
<keyword evidence="3" id="KW-1185">Reference proteome</keyword>
<evidence type="ECO:0000313" key="3">
    <source>
        <dbReference type="Proteomes" id="UP000474967"/>
    </source>
</evidence>
<dbReference type="PROSITE" id="PS51257">
    <property type="entry name" value="PROKAR_LIPOPROTEIN"/>
    <property type="match status" value="1"/>
</dbReference>
<evidence type="ECO:0000256" key="1">
    <source>
        <dbReference type="SAM" id="Phobius"/>
    </source>
</evidence>
<reference evidence="2 3" key="1">
    <citation type="journal article" date="2014" name="J. Microbiol.">
        <title>Diaminobutyricibacter tongyongensis gen. nov., sp. nov. and Homoserinibacter gongjuensis gen. nov., sp. nov. belong to the family Microbacteriaceae.</title>
        <authorList>
            <person name="Kim S.J."/>
            <person name="Ahn J.H."/>
            <person name="Weon H.Y."/>
            <person name="Hamada M."/>
            <person name="Suzuki K."/>
            <person name="Kwon S.W."/>
        </authorList>
    </citation>
    <scope>NUCLEOTIDE SEQUENCE [LARGE SCALE GENOMIC DNA]</scope>
    <source>
        <strain evidence="2 3">NBRC 108724</strain>
    </source>
</reference>
<name>A0A6L9XZ83_9MICO</name>
<dbReference type="Proteomes" id="UP000474967">
    <property type="component" value="Unassembled WGS sequence"/>
</dbReference>
<keyword evidence="1" id="KW-0472">Membrane</keyword>
<proteinExistence type="predicted"/>